<feature type="chain" id="PRO_5007867098" evidence="3">
    <location>
        <begin position="20"/>
        <end position="251"/>
    </location>
</feature>
<evidence type="ECO:0000313" key="4">
    <source>
        <dbReference type="EMBL" id="KZT73438.1"/>
    </source>
</evidence>
<dbReference type="Proteomes" id="UP000076727">
    <property type="component" value="Unassembled WGS sequence"/>
</dbReference>
<name>A0A165TH83_9APHY</name>
<feature type="transmembrane region" description="Helical" evidence="2">
    <location>
        <begin position="144"/>
        <end position="170"/>
    </location>
</feature>
<keyword evidence="3" id="KW-0732">Signal</keyword>
<dbReference type="EMBL" id="KV429037">
    <property type="protein sequence ID" value="KZT73438.1"/>
    <property type="molecule type" value="Genomic_DNA"/>
</dbReference>
<dbReference type="OrthoDB" id="2756573at2759"/>
<keyword evidence="2" id="KW-0812">Transmembrane</keyword>
<keyword evidence="5" id="KW-1185">Reference proteome</keyword>
<accession>A0A165TH83</accession>
<evidence type="ECO:0000256" key="2">
    <source>
        <dbReference type="SAM" id="Phobius"/>
    </source>
</evidence>
<dbReference type="AlphaFoldDB" id="A0A165TH83"/>
<keyword evidence="2" id="KW-0472">Membrane</keyword>
<evidence type="ECO:0000256" key="1">
    <source>
        <dbReference type="SAM" id="MobiDB-lite"/>
    </source>
</evidence>
<protein>
    <submittedName>
        <fullName evidence="4">Uncharacterized protein</fullName>
    </submittedName>
</protein>
<sequence length="251" mass="28262">MSVIAMLCIFHLRRFGFFGLPLSPYRNNSRNNDTYICRHRWPVGLDDHDASIRRSRRHPQSLYSKQDLKPAGGGPILANLLYVCRRTLVSEYGVLTLVVLICNVLADVVVIVATWAYIFKTVRLQGWRRWSHSIAWLLLRDGTIYFLAVFCLNLIVCIIGIWFGNLVYLVNLNPPLQLILISRLLINLREASQDDIYIGSLHSSTASGRLPSNSVEPSTLRFDHADLPGDEDASGGEQSITYGVHHSNDAA</sequence>
<feature type="transmembrane region" description="Helical" evidence="2">
    <location>
        <begin position="94"/>
        <end position="118"/>
    </location>
</feature>
<feature type="signal peptide" evidence="3">
    <location>
        <begin position="1"/>
        <end position="19"/>
    </location>
</feature>
<organism evidence="4 5">
    <name type="scientific">Daedalea quercina L-15889</name>
    <dbReference type="NCBI Taxonomy" id="1314783"/>
    <lineage>
        <taxon>Eukaryota</taxon>
        <taxon>Fungi</taxon>
        <taxon>Dikarya</taxon>
        <taxon>Basidiomycota</taxon>
        <taxon>Agaricomycotina</taxon>
        <taxon>Agaricomycetes</taxon>
        <taxon>Polyporales</taxon>
        <taxon>Fomitopsis</taxon>
    </lineage>
</organism>
<gene>
    <name evidence="4" type="ORF">DAEQUDRAFT_470166</name>
</gene>
<reference evidence="4 5" key="1">
    <citation type="journal article" date="2016" name="Mol. Biol. Evol.">
        <title>Comparative Genomics of Early-Diverging Mushroom-Forming Fungi Provides Insights into the Origins of Lignocellulose Decay Capabilities.</title>
        <authorList>
            <person name="Nagy L.G."/>
            <person name="Riley R."/>
            <person name="Tritt A."/>
            <person name="Adam C."/>
            <person name="Daum C."/>
            <person name="Floudas D."/>
            <person name="Sun H."/>
            <person name="Yadav J.S."/>
            <person name="Pangilinan J."/>
            <person name="Larsson K.H."/>
            <person name="Matsuura K."/>
            <person name="Barry K."/>
            <person name="Labutti K."/>
            <person name="Kuo R."/>
            <person name="Ohm R.A."/>
            <person name="Bhattacharya S.S."/>
            <person name="Shirouzu T."/>
            <person name="Yoshinaga Y."/>
            <person name="Martin F.M."/>
            <person name="Grigoriev I.V."/>
            <person name="Hibbett D.S."/>
        </authorList>
    </citation>
    <scope>NUCLEOTIDE SEQUENCE [LARGE SCALE GENOMIC DNA]</scope>
    <source>
        <strain evidence="4 5">L-15889</strain>
    </source>
</reference>
<keyword evidence="2" id="KW-1133">Transmembrane helix</keyword>
<feature type="region of interest" description="Disordered" evidence="1">
    <location>
        <begin position="230"/>
        <end position="251"/>
    </location>
</feature>
<evidence type="ECO:0000313" key="5">
    <source>
        <dbReference type="Proteomes" id="UP000076727"/>
    </source>
</evidence>
<evidence type="ECO:0000256" key="3">
    <source>
        <dbReference type="SAM" id="SignalP"/>
    </source>
</evidence>
<proteinExistence type="predicted"/>